<dbReference type="Proteomes" id="UP000315235">
    <property type="component" value="Unassembled WGS sequence"/>
</dbReference>
<dbReference type="AlphaFoldDB" id="A0A553H382"/>
<name>A0A553H382_9PSED</name>
<evidence type="ECO:0000313" key="2">
    <source>
        <dbReference type="EMBL" id="TRX76202.1"/>
    </source>
</evidence>
<dbReference type="RefSeq" id="WP_143486830.1">
    <property type="nucleotide sequence ID" value="NZ_VJOY01000002.1"/>
</dbReference>
<dbReference type="EMBL" id="VJOY01000002">
    <property type="protein sequence ID" value="TRX76202.1"/>
    <property type="molecule type" value="Genomic_DNA"/>
</dbReference>
<dbReference type="InterPro" id="IPR054190">
    <property type="entry name" value="DUF6895"/>
</dbReference>
<proteinExistence type="predicted"/>
<feature type="domain" description="DUF6895" evidence="1">
    <location>
        <begin position="16"/>
        <end position="308"/>
    </location>
</feature>
<organism evidence="2 3">
    <name type="scientific">Pseudomonas mangiferae</name>
    <dbReference type="NCBI Taxonomy" id="2593654"/>
    <lineage>
        <taxon>Bacteria</taxon>
        <taxon>Pseudomonadati</taxon>
        <taxon>Pseudomonadota</taxon>
        <taxon>Gammaproteobacteria</taxon>
        <taxon>Pseudomonadales</taxon>
        <taxon>Pseudomonadaceae</taxon>
        <taxon>Pseudomonas</taxon>
    </lineage>
</organism>
<sequence>MQSVFRSAGDRNQIAQRLLAWLTDNLSFFDPPQEDLLFDQLPEQIEGGRVRKAFGELGVALRIVQRVPQLRSMDDAVRLRSFWLEKVKQRNIFFDARRRVQLFPLLAVALAVLEDLGDEPVEAKRVLQNVLDRGMLDRIERSPWHKLDLKYYFDVARLRYRMPDDAALYAQSSLRHPPSLSYASTMDLYGITHLIFHFSDFGRSDLTRLAGEQLDATRDYVSLALRVCLFERDFDLSAELLMNLICLRSHDRDLHWAVTDELQKIQQPGGFIPDRMWLNEAQAEGKRPSREDEFFAVYHPTLVMLLLVACDIDTSSQAAVGHG</sequence>
<evidence type="ECO:0000313" key="3">
    <source>
        <dbReference type="Proteomes" id="UP000315235"/>
    </source>
</evidence>
<reference evidence="2 3" key="1">
    <citation type="submission" date="2019-07" db="EMBL/GenBank/DDBJ databases">
        <title>Pseudomonas mangiferae sp. nov., isolated from bark of mango tree in Thailand.</title>
        <authorList>
            <person name="Srisuk N."/>
            <person name="Anurat P."/>
        </authorList>
    </citation>
    <scope>NUCLEOTIDE SEQUENCE [LARGE SCALE GENOMIC DNA]</scope>
    <source>
        <strain evidence="2 3">DMKU_BBB3-04</strain>
    </source>
</reference>
<accession>A0A553H382</accession>
<comment type="caution">
    <text evidence="2">The sequence shown here is derived from an EMBL/GenBank/DDBJ whole genome shotgun (WGS) entry which is preliminary data.</text>
</comment>
<dbReference type="Pfam" id="PF21836">
    <property type="entry name" value="DUF6895"/>
    <property type="match status" value="1"/>
</dbReference>
<protein>
    <recommendedName>
        <fullName evidence="1">DUF6895 domain-containing protein</fullName>
    </recommendedName>
</protein>
<evidence type="ECO:0000259" key="1">
    <source>
        <dbReference type="Pfam" id="PF21836"/>
    </source>
</evidence>
<keyword evidence="3" id="KW-1185">Reference proteome</keyword>
<gene>
    <name evidence="2" type="ORF">FM069_03165</name>
</gene>
<dbReference type="OrthoDB" id="9154886at2"/>